<feature type="non-terminal residue" evidence="2">
    <location>
        <position position="34"/>
    </location>
</feature>
<reference evidence="2 3" key="1">
    <citation type="submission" date="2012-11" db="EMBL/GenBank/DDBJ databases">
        <title>Genomic anatomy of Escherichia coli O157:H7 outbreaks.</title>
        <authorList>
            <person name="Tracy H.T."/>
            <person name="Eppinger M."/>
            <person name="Daugherty S."/>
            <person name="Agrawal S."/>
            <person name="Galens K."/>
            <person name="Tallon L."/>
            <person name="Shefchek K."/>
            <person name="Parankush S."/>
            <person name="Cebula T.A."/>
            <person name="Feng P."/>
            <person name="Soderlund R."/>
            <person name="Mammel M.K."/>
            <person name="DebRoy C."/>
            <person name="Dudley E.G."/>
            <person name="Tarr P.I."/>
            <person name="Fraser-Liggett C."/>
            <person name="Ravel J."/>
        </authorList>
    </citation>
    <scope>NUCLEOTIDE SEQUENCE [LARGE SCALE GENOMIC DNA]</scope>
    <source>
        <strain evidence="2 3">3.4880</strain>
    </source>
</reference>
<sequence>MQVLLGVLARSCRASHSNSGNYPAFIMPKAKSQH</sequence>
<accession>A0AAV3HXF4</accession>
<evidence type="ECO:0008006" key="4">
    <source>
        <dbReference type="Google" id="ProtNLM"/>
    </source>
</evidence>
<protein>
    <recommendedName>
        <fullName evidence="4">Lipoprotein</fullName>
    </recommendedName>
</protein>
<dbReference type="EMBL" id="AOET01000124">
    <property type="protein sequence ID" value="ELW28291.1"/>
    <property type="molecule type" value="Genomic_DNA"/>
</dbReference>
<comment type="caution">
    <text evidence="2">The sequence shown here is derived from an EMBL/GenBank/DDBJ whole genome shotgun (WGS) entry which is preliminary data.</text>
</comment>
<proteinExistence type="predicted"/>
<organism evidence="2 3">
    <name type="scientific">Escherichia coli 3.4880</name>
    <dbReference type="NCBI Taxonomy" id="1051347"/>
    <lineage>
        <taxon>Bacteria</taxon>
        <taxon>Pseudomonadati</taxon>
        <taxon>Pseudomonadota</taxon>
        <taxon>Gammaproteobacteria</taxon>
        <taxon>Enterobacterales</taxon>
        <taxon>Enterobacteriaceae</taxon>
        <taxon>Escherichia</taxon>
    </lineage>
</organism>
<evidence type="ECO:0000256" key="1">
    <source>
        <dbReference type="SAM" id="MobiDB-lite"/>
    </source>
</evidence>
<dbReference type="Proteomes" id="UP000011584">
    <property type="component" value="Unassembled WGS sequence"/>
</dbReference>
<evidence type="ECO:0000313" key="2">
    <source>
        <dbReference type="EMBL" id="ELW28291.1"/>
    </source>
</evidence>
<feature type="region of interest" description="Disordered" evidence="1">
    <location>
        <begin position="15"/>
        <end position="34"/>
    </location>
</feature>
<gene>
    <name evidence="2" type="ORF">EC34880_5305</name>
</gene>
<name>A0AAV3HXF4_ECOLX</name>
<dbReference type="AlphaFoldDB" id="A0AAV3HXF4"/>
<evidence type="ECO:0000313" key="3">
    <source>
        <dbReference type="Proteomes" id="UP000011584"/>
    </source>
</evidence>